<dbReference type="PROSITE" id="PS51257">
    <property type="entry name" value="PROKAR_LIPOPROTEIN"/>
    <property type="match status" value="1"/>
</dbReference>
<gene>
    <name evidence="1" type="ORF">D7Z94_15110</name>
</gene>
<dbReference type="EMBL" id="RBCJ01000003">
    <property type="protein sequence ID" value="RKN79623.1"/>
    <property type="molecule type" value="Genomic_DNA"/>
</dbReference>
<dbReference type="Proteomes" id="UP000276603">
    <property type="component" value="Unassembled WGS sequence"/>
</dbReference>
<proteinExistence type="predicted"/>
<dbReference type="AlphaFoldDB" id="A0A3B0C1I0"/>
<evidence type="ECO:0000313" key="2">
    <source>
        <dbReference type="Proteomes" id="UP000276603"/>
    </source>
</evidence>
<name>A0A3B0C1I0_9FLAO</name>
<sequence>MKKMKRIYMYMIGFSLLSVGLISCEEDEKDPMQVHLDEANKAPYVRIQTNARVLGASELPTSSFDATVEALENNVASWDVTVTLEQGGEAAAGPAALTTVTSFPSDFSFTYPEIATALGLGDISEIVGGNVLRFLGTATGTDGRVVTQDNLSGSILGQAEQLQAFNFIVTVDCSPISDVSVGGTWNIDIFDSFGDGWDGAFLTFTVNGVDTVFTIAGGSEGNFTIDVPAGAELFIRYTSGAFEEEHTFTLTSPEGPYGDFGPNPLLCVN</sequence>
<organism evidence="1 2">
    <name type="scientific">Ulvibacterium marinum</name>
    <dbReference type="NCBI Taxonomy" id="2419782"/>
    <lineage>
        <taxon>Bacteria</taxon>
        <taxon>Pseudomonadati</taxon>
        <taxon>Bacteroidota</taxon>
        <taxon>Flavobacteriia</taxon>
        <taxon>Flavobacteriales</taxon>
        <taxon>Flavobacteriaceae</taxon>
        <taxon>Ulvibacterium</taxon>
    </lineage>
</organism>
<accession>A0A3B0C1I0</accession>
<protein>
    <submittedName>
        <fullName evidence="1">Uncharacterized protein</fullName>
    </submittedName>
</protein>
<comment type="caution">
    <text evidence="1">The sequence shown here is derived from an EMBL/GenBank/DDBJ whole genome shotgun (WGS) entry which is preliminary data.</text>
</comment>
<reference evidence="1 2" key="1">
    <citation type="submission" date="2018-10" db="EMBL/GenBank/DDBJ databases">
        <title>Ulvibacterium marinum gen. nov., sp. nov., a novel marine bacterium of the family Flavobacteriaceae, isolated from a culture of the green alga Ulva prolifera.</title>
        <authorList>
            <person name="Zhang Z."/>
        </authorList>
    </citation>
    <scope>NUCLEOTIDE SEQUENCE [LARGE SCALE GENOMIC DNA]</scope>
    <source>
        <strain evidence="1 2">CCMM003</strain>
    </source>
</reference>
<evidence type="ECO:0000313" key="1">
    <source>
        <dbReference type="EMBL" id="RKN79623.1"/>
    </source>
</evidence>
<keyword evidence="2" id="KW-1185">Reference proteome</keyword>